<comment type="caution">
    <text evidence="2">The sequence shown here is derived from an EMBL/GenBank/DDBJ whole genome shotgun (WGS) entry which is preliminary data.</text>
</comment>
<dbReference type="InterPro" id="IPR019076">
    <property type="entry name" value="Spore_lipoprot_YhcN/YlaJ-like"/>
</dbReference>
<proteinExistence type="predicted"/>
<sequence length="181" mass="19392">MYVLLPLLVVLAGGCSQTAKNGAASSPLPNQNQIQVQQIAPPKLEIKDRAAVAERLENLAASIPQVESAHCVIFGNTAVVGINVHPNVDRSRLGTIKYSVAEALHKDPYGVHAIVTADMDLDQRLRNIRDNVKAGRPVTGFAEQMADIIGRVMPQLPRDIQEQPANPLPQEAGQAGTSPNL</sequence>
<dbReference type="Proteomes" id="UP000298246">
    <property type="component" value="Unassembled WGS sequence"/>
</dbReference>
<name>A0A4Y8PSA3_9BACL</name>
<dbReference type="Pfam" id="PF09580">
    <property type="entry name" value="Spore_YhcN_YlaJ"/>
    <property type="match status" value="1"/>
</dbReference>
<accession>A0A4Y8PSA3</accession>
<dbReference type="AlphaFoldDB" id="A0A4Y8PSA3"/>
<protein>
    <submittedName>
        <fullName evidence="2">Sporulation protein</fullName>
    </submittedName>
</protein>
<evidence type="ECO:0000313" key="3">
    <source>
        <dbReference type="Proteomes" id="UP000298246"/>
    </source>
</evidence>
<dbReference type="EMBL" id="MYFO01000052">
    <property type="protein sequence ID" value="TFE83293.1"/>
    <property type="molecule type" value="Genomic_DNA"/>
</dbReference>
<dbReference type="NCBIfam" id="TIGR02898">
    <property type="entry name" value="spore_YhcN_YlaJ"/>
    <property type="match status" value="1"/>
</dbReference>
<feature type="region of interest" description="Disordered" evidence="1">
    <location>
        <begin position="161"/>
        <end position="181"/>
    </location>
</feature>
<evidence type="ECO:0000313" key="2">
    <source>
        <dbReference type="EMBL" id="TFE83293.1"/>
    </source>
</evidence>
<organism evidence="2 3">
    <name type="scientific">Paenibacillus athensensis</name>
    <dbReference type="NCBI Taxonomy" id="1967502"/>
    <lineage>
        <taxon>Bacteria</taxon>
        <taxon>Bacillati</taxon>
        <taxon>Bacillota</taxon>
        <taxon>Bacilli</taxon>
        <taxon>Bacillales</taxon>
        <taxon>Paenibacillaceae</taxon>
        <taxon>Paenibacillus</taxon>
    </lineage>
</organism>
<dbReference type="GO" id="GO:0030435">
    <property type="term" value="P:sporulation resulting in formation of a cellular spore"/>
    <property type="evidence" value="ECO:0007669"/>
    <property type="project" value="InterPro"/>
</dbReference>
<dbReference type="RefSeq" id="WP_134757309.1">
    <property type="nucleotide sequence ID" value="NZ_MYFO02000016.1"/>
</dbReference>
<gene>
    <name evidence="2" type="ORF">B5M42_23240</name>
</gene>
<dbReference type="InterPro" id="IPR014247">
    <property type="entry name" value="Spore_lipoprot_YhcN/YlaJ"/>
</dbReference>
<dbReference type="OrthoDB" id="2381329at2"/>
<reference evidence="2 3" key="1">
    <citation type="submission" date="2017-03" db="EMBL/GenBank/DDBJ databases">
        <title>Isolation of Levoglucosan Utilizing Bacteria.</title>
        <authorList>
            <person name="Arya A.S."/>
        </authorList>
    </citation>
    <scope>NUCLEOTIDE SEQUENCE [LARGE SCALE GENOMIC DNA]</scope>
    <source>
        <strain evidence="2 3">MEC069</strain>
    </source>
</reference>
<evidence type="ECO:0000256" key="1">
    <source>
        <dbReference type="SAM" id="MobiDB-lite"/>
    </source>
</evidence>
<keyword evidence="3" id="KW-1185">Reference proteome</keyword>